<evidence type="ECO:0000313" key="2">
    <source>
        <dbReference type="Proteomes" id="UP000026962"/>
    </source>
</evidence>
<evidence type="ECO:0000313" key="1">
    <source>
        <dbReference type="EnsemblPlants" id="OPUNC10G00140.1"/>
    </source>
</evidence>
<dbReference type="EnsemblPlants" id="OPUNC10G00140.1">
    <property type="protein sequence ID" value="OPUNC10G00140.1"/>
    <property type="gene ID" value="OPUNC10G00140"/>
</dbReference>
<sequence length="60" mass="7291">MKQPSHLQVQMRCTYRCSLYYMIHHRMMMFPVDAIYPSLWRSVSMKTICCCTSARRKVER</sequence>
<protein>
    <submittedName>
        <fullName evidence="1">Uncharacterized protein</fullName>
    </submittedName>
</protein>
<reference evidence="1" key="2">
    <citation type="submission" date="2018-05" db="EMBL/GenBank/DDBJ databases">
        <title>OpunRS2 (Oryza punctata Reference Sequence Version 2).</title>
        <authorList>
            <person name="Zhang J."/>
            <person name="Kudrna D."/>
            <person name="Lee S."/>
            <person name="Talag J."/>
            <person name="Welchert J."/>
            <person name="Wing R.A."/>
        </authorList>
    </citation>
    <scope>NUCLEOTIDE SEQUENCE [LARGE SCALE GENOMIC DNA]</scope>
</reference>
<keyword evidence="2" id="KW-1185">Reference proteome</keyword>
<proteinExistence type="predicted"/>
<organism evidence="1">
    <name type="scientific">Oryza punctata</name>
    <name type="common">Red rice</name>
    <dbReference type="NCBI Taxonomy" id="4537"/>
    <lineage>
        <taxon>Eukaryota</taxon>
        <taxon>Viridiplantae</taxon>
        <taxon>Streptophyta</taxon>
        <taxon>Embryophyta</taxon>
        <taxon>Tracheophyta</taxon>
        <taxon>Spermatophyta</taxon>
        <taxon>Magnoliopsida</taxon>
        <taxon>Liliopsida</taxon>
        <taxon>Poales</taxon>
        <taxon>Poaceae</taxon>
        <taxon>BOP clade</taxon>
        <taxon>Oryzoideae</taxon>
        <taxon>Oryzeae</taxon>
        <taxon>Oryzinae</taxon>
        <taxon>Oryza</taxon>
    </lineage>
</organism>
<name>A0A0E0M4X1_ORYPU</name>
<reference evidence="1" key="1">
    <citation type="submission" date="2015-04" db="UniProtKB">
        <authorList>
            <consortium name="EnsemblPlants"/>
        </authorList>
    </citation>
    <scope>IDENTIFICATION</scope>
</reference>
<dbReference type="Proteomes" id="UP000026962">
    <property type="component" value="Chromosome 10"/>
</dbReference>
<dbReference type="HOGENOM" id="CLU_2945746_0_0_1"/>
<dbReference type="Gramene" id="OPUNC10G00140.1">
    <property type="protein sequence ID" value="OPUNC10G00140.1"/>
    <property type="gene ID" value="OPUNC10G00140"/>
</dbReference>
<dbReference type="AlphaFoldDB" id="A0A0E0M4X1"/>
<accession>A0A0E0M4X1</accession>